<dbReference type="GO" id="GO:0003676">
    <property type="term" value="F:nucleic acid binding"/>
    <property type="evidence" value="ECO:0007669"/>
    <property type="project" value="InterPro"/>
</dbReference>
<name>A0A2Z6PER3_TRISU</name>
<protein>
    <recommendedName>
        <fullName evidence="1">RNase H type-1 domain-containing protein</fullName>
    </recommendedName>
</protein>
<dbReference type="PANTHER" id="PTHR47074">
    <property type="entry name" value="BNAC02G40300D PROTEIN"/>
    <property type="match status" value="1"/>
</dbReference>
<gene>
    <name evidence="2" type="ORF">TSUD_140970</name>
</gene>
<accession>A0A2Z6PER3</accession>
<dbReference type="PANTHER" id="PTHR47074:SF48">
    <property type="entry name" value="POLYNUCLEOTIDYL TRANSFERASE, RIBONUCLEASE H-LIKE SUPERFAMILY PROTEIN"/>
    <property type="match status" value="1"/>
</dbReference>
<dbReference type="InterPro" id="IPR012337">
    <property type="entry name" value="RNaseH-like_sf"/>
</dbReference>
<dbReference type="InterPro" id="IPR044730">
    <property type="entry name" value="RNase_H-like_dom_plant"/>
</dbReference>
<dbReference type="InterPro" id="IPR052929">
    <property type="entry name" value="RNase_H-like_EbsB-rel"/>
</dbReference>
<reference evidence="3" key="1">
    <citation type="journal article" date="2017" name="Front. Plant Sci.">
        <title>Climate Clever Clovers: New Paradigm to Reduce the Environmental Footprint of Ruminants by Breeding Low Methanogenic Forages Utilizing Haplotype Variation.</title>
        <authorList>
            <person name="Kaur P."/>
            <person name="Appels R."/>
            <person name="Bayer P.E."/>
            <person name="Keeble-Gagnere G."/>
            <person name="Wang J."/>
            <person name="Hirakawa H."/>
            <person name="Shirasawa K."/>
            <person name="Vercoe P."/>
            <person name="Stefanova K."/>
            <person name="Durmic Z."/>
            <person name="Nichols P."/>
            <person name="Revell C."/>
            <person name="Isobe S.N."/>
            <person name="Edwards D."/>
            <person name="Erskine W."/>
        </authorList>
    </citation>
    <scope>NUCLEOTIDE SEQUENCE [LARGE SCALE GENOMIC DNA]</scope>
    <source>
        <strain evidence="3">cv. Daliak</strain>
    </source>
</reference>
<dbReference type="Gene3D" id="3.30.420.10">
    <property type="entry name" value="Ribonuclease H-like superfamily/Ribonuclease H"/>
    <property type="match status" value="1"/>
</dbReference>
<dbReference type="GO" id="GO:0004523">
    <property type="term" value="F:RNA-DNA hybrid ribonuclease activity"/>
    <property type="evidence" value="ECO:0007669"/>
    <property type="project" value="InterPro"/>
</dbReference>
<evidence type="ECO:0000259" key="1">
    <source>
        <dbReference type="Pfam" id="PF13456"/>
    </source>
</evidence>
<dbReference type="SUPFAM" id="SSF53098">
    <property type="entry name" value="Ribonuclease H-like"/>
    <property type="match status" value="1"/>
</dbReference>
<organism evidence="2 3">
    <name type="scientific">Trifolium subterraneum</name>
    <name type="common">Subterranean clover</name>
    <dbReference type="NCBI Taxonomy" id="3900"/>
    <lineage>
        <taxon>Eukaryota</taxon>
        <taxon>Viridiplantae</taxon>
        <taxon>Streptophyta</taxon>
        <taxon>Embryophyta</taxon>
        <taxon>Tracheophyta</taxon>
        <taxon>Spermatophyta</taxon>
        <taxon>Magnoliopsida</taxon>
        <taxon>eudicotyledons</taxon>
        <taxon>Gunneridae</taxon>
        <taxon>Pentapetalae</taxon>
        <taxon>rosids</taxon>
        <taxon>fabids</taxon>
        <taxon>Fabales</taxon>
        <taxon>Fabaceae</taxon>
        <taxon>Papilionoideae</taxon>
        <taxon>50 kb inversion clade</taxon>
        <taxon>NPAAA clade</taxon>
        <taxon>Hologalegina</taxon>
        <taxon>IRL clade</taxon>
        <taxon>Trifolieae</taxon>
        <taxon>Trifolium</taxon>
    </lineage>
</organism>
<dbReference type="InterPro" id="IPR002156">
    <property type="entry name" value="RNaseH_domain"/>
</dbReference>
<dbReference type="Proteomes" id="UP000242715">
    <property type="component" value="Unassembled WGS sequence"/>
</dbReference>
<dbReference type="AlphaFoldDB" id="A0A2Z6PER3"/>
<evidence type="ECO:0000313" key="3">
    <source>
        <dbReference type="Proteomes" id="UP000242715"/>
    </source>
</evidence>
<evidence type="ECO:0000313" key="2">
    <source>
        <dbReference type="EMBL" id="GAU43459.1"/>
    </source>
</evidence>
<keyword evidence="3" id="KW-1185">Reference proteome</keyword>
<feature type="domain" description="RNase H type-1" evidence="1">
    <location>
        <begin position="150"/>
        <end position="248"/>
    </location>
</feature>
<dbReference type="InterPro" id="IPR036397">
    <property type="entry name" value="RNaseH_sf"/>
</dbReference>
<dbReference type="CDD" id="cd06222">
    <property type="entry name" value="RNase_H_like"/>
    <property type="match status" value="1"/>
</dbReference>
<sequence length="249" mass="27537">MLIGLFSSPSCCIGLNESRQVRSEAGLREFVEDKLCNNNSVEAVLFDVCKNESAATAGNIAMIVWSIWFSRNNWVWDDIRETARDVAMRADHMIKEWRAVNLAQQAVNLSPVVTSQLRRSAPANPNLEADSQAAVQQRWQKPRDGWWKCNVDVSLSQIPGATGWGWCVRNSVGLFVAAGTNNCMHKYTAAEGEATTILEAMREAISRGWTNIVFESDSKVVVDAIQANSQGISELCSIISSIKLLLQCN</sequence>
<dbReference type="OrthoDB" id="1733298at2759"/>
<dbReference type="Pfam" id="PF13456">
    <property type="entry name" value="RVT_3"/>
    <property type="match status" value="1"/>
</dbReference>
<dbReference type="EMBL" id="DF973973">
    <property type="protein sequence ID" value="GAU43459.1"/>
    <property type="molecule type" value="Genomic_DNA"/>
</dbReference>
<proteinExistence type="predicted"/>